<name>K0SQ99_THAOC</name>
<evidence type="ECO:0000313" key="3">
    <source>
        <dbReference type="Proteomes" id="UP000266841"/>
    </source>
</evidence>
<dbReference type="AlphaFoldDB" id="K0SQ99"/>
<evidence type="ECO:0000313" key="2">
    <source>
        <dbReference type="EMBL" id="EJK68488.1"/>
    </source>
</evidence>
<sequence length="366" mass="40765">RELNRSSTCPVVGGRLAASRAAAADSADAPARPPDARRRPEARAEAEKEEFQANTHRLIMEDDNQNPYLLMRKAKIARNEARLKSLGLHSTKQQSVTPRPKTAPAARAKPAAHDGPVRRSGRLSSKAAPNYKDVSAPGVERRLPSRKRLHDEAGLLEEEPLNKRSYTKPAAPRRSAPAANSVRSISLDVAHLVTDTEQGVLGRMLEHTGKEFVINTAFSSASEDDKARLHGTKLSFNKYCGVQEWANCIFLWVNLGNADSPNEFLGGGRQITWFGGSRMHDESPVVEKLIRYGKDATSRDKIILWCRMYQTETKKFSPYACLGRLGYQSHIPRSQPLSFVWNLLDHDQLTSHSEKDVCDLFQSFIA</sequence>
<keyword evidence="3" id="KW-1185">Reference proteome</keyword>
<feature type="compositionally biased region" description="Basic and acidic residues" evidence="1">
    <location>
        <begin position="34"/>
        <end position="51"/>
    </location>
</feature>
<proteinExistence type="predicted"/>
<feature type="compositionally biased region" description="Low complexity" evidence="1">
    <location>
        <begin position="17"/>
        <end position="30"/>
    </location>
</feature>
<gene>
    <name evidence="2" type="ORF">THAOC_10323</name>
</gene>
<dbReference type="EMBL" id="AGNL01011270">
    <property type="protein sequence ID" value="EJK68488.1"/>
    <property type="molecule type" value="Genomic_DNA"/>
</dbReference>
<organism evidence="2 3">
    <name type="scientific">Thalassiosira oceanica</name>
    <name type="common">Marine diatom</name>
    <dbReference type="NCBI Taxonomy" id="159749"/>
    <lineage>
        <taxon>Eukaryota</taxon>
        <taxon>Sar</taxon>
        <taxon>Stramenopiles</taxon>
        <taxon>Ochrophyta</taxon>
        <taxon>Bacillariophyta</taxon>
        <taxon>Coscinodiscophyceae</taxon>
        <taxon>Thalassiosirophycidae</taxon>
        <taxon>Thalassiosirales</taxon>
        <taxon>Thalassiosiraceae</taxon>
        <taxon>Thalassiosira</taxon>
    </lineage>
</organism>
<dbReference type="OMA" id="RMSGIQE"/>
<protein>
    <submittedName>
        <fullName evidence="2">Uncharacterized protein</fullName>
    </submittedName>
</protein>
<feature type="compositionally biased region" description="Low complexity" evidence="1">
    <location>
        <begin position="97"/>
        <end position="109"/>
    </location>
</feature>
<evidence type="ECO:0000256" key="1">
    <source>
        <dbReference type="SAM" id="MobiDB-lite"/>
    </source>
</evidence>
<feature type="compositionally biased region" description="Low complexity" evidence="1">
    <location>
        <begin position="169"/>
        <end position="180"/>
    </location>
</feature>
<comment type="caution">
    <text evidence="2">The sequence shown here is derived from an EMBL/GenBank/DDBJ whole genome shotgun (WGS) entry which is preliminary data.</text>
</comment>
<accession>K0SQ99</accession>
<reference evidence="2 3" key="1">
    <citation type="journal article" date="2012" name="Genome Biol.">
        <title>Genome and low-iron response of an oceanic diatom adapted to chronic iron limitation.</title>
        <authorList>
            <person name="Lommer M."/>
            <person name="Specht M."/>
            <person name="Roy A.S."/>
            <person name="Kraemer L."/>
            <person name="Andreson R."/>
            <person name="Gutowska M.A."/>
            <person name="Wolf J."/>
            <person name="Bergner S.V."/>
            <person name="Schilhabel M.B."/>
            <person name="Klostermeier U.C."/>
            <person name="Beiko R.G."/>
            <person name="Rosenstiel P."/>
            <person name="Hippler M."/>
            <person name="Laroche J."/>
        </authorList>
    </citation>
    <scope>NUCLEOTIDE SEQUENCE [LARGE SCALE GENOMIC DNA]</scope>
    <source>
        <strain evidence="2 3">CCMP1005</strain>
    </source>
</reference>
<dbReference type="OrthoDB" id="189931at2759"/>
<dbReference type="Proteomes" id="UP000266841">
    <property type="component" value="Unassembled WGS sequence"/>
</dbReference>
<feature type="compositionally biased region" description="Basic and acidic residues" evidence="1">
    <location>
        <begin position="139"/>
        <end position="153"/>
    </location>
</feature>
<feature type="region of interest" description="Disordered" evidence="1">
    <location>
        <begin position="85"/>
        <end position="180"/>
    </location>
</feature>
<feature type="region of interest" description="Disordered" evidence="1">
    <location>
        <begin position="1"/>
        <end position="60"/>
    </location>
</feature>
<feature type="non-terminal residue" evidence="2">
    <location>
        <position position="1"/>
    </location>
</feature>